<dbReference type="RefSeq" id="XP_031437114.2">
    <property type="nucleotide sequence ID" value="XM_031581254.2"/>
</dbReference>
<proteinExistence type="predicted"/>
<dbReference type="GO" id="GO:0004930">
    <property type="term" value="F:G protein-coupled receptor activity"/>
    <property type="evidence" value="ECO:0007669"/>
    <property type="project" value="TreeGrafter"/>
</dbReference>
<gene>
    <name evidence="3" type="primary">LOC105893989</name>
</gene>
<protein>
    <submittedName>
        <fullName evidence="3">Uncharacterized protein LOC105893989</fullName>
    </submittedName>
</protein>
<evidence type="ECO:0000313" key="3">
    <source>
        <dbReference type="RefSeq" id="XP_031437114.2"/>
    </source>
</evidence>
<dbReference type="AlphaFoldDB" id="A0A6P8GCT1"/>
<dbReference type="KEGG" id="char:105893989"/>
<dbReference type="GO" id="GO:0007189">
    <property type="term" value="P:adenylate cyclase-activating G protein-coupled receptor signaling pathway"/>
    <property type="evidence" value="ECO:0007669"/>
    <property type="project" value="TreeGrafter"/>
</dbReference>
<sequence>MITCDVLIFCDRTSNSFFPSAVSTISFSLTMNQNFDFRLNDPTSEIYKTYKTDIENAVENNFRELQGYKVDSAAVTSFRSGSVIVDFSLQSTNPSISFLDASEGVIKDLKAKKYELADNPFVVSERTVLREGTGAIFPLENMVLKCSGVTEWRFNGQKISGSSERLNIPKVSSTNNGRYECISTKNSVPFIQWERIDSIKPYPIIQKSENKTIQCKDRQSLTLQCCSSSDYEVEMVKVVDVNNYLQEQGPSENCRYSYLIQNCRKDPGEAVLSCKIKNPKLQNFGYSSKNVTLSFKEEEFACSDETFGAGNDGQEAKGDCEGDEVGTVTAVCQQKDWEIIEDACVLLVIQELEDESKILSADTLPEFVERLSNTTLENEERITNSTANMRSVVNILNNVANTSRGFTISVDVIENFLNASTVLVSNSTVNVWKRLNDGNTTRNVSASLLGSIEVIVGSLQDDTSFVTGTDIIQLRQTVVNSSYNETLGVDSSAAIFIPEGGNLTVTVTPPGGSEWDAT</sequence>
<dbReference type="PANTHER" id="PTHR45813">
    <property type="entry name" value="IG-LIKE DOMAIN-CONTAINING PROTEIN"/>
    <property type="match status" value="1"/>
</dbReference>
<dbReference type="Proteomes" id="UP000515152">
    <property type="component" value="Chromosome 15"/>
</dbReference>
<name>A0A6P8GCT1_CLUHA</name>
<organism evidence="2 3">
    <name type="scientific">Clupea harengus</name>
    <name type="common">Atlantic herring</name>
    <dbReference type="NCBI Taxonomy" id="7950"/>
    <lineage>
        <taxon>Eukaryota</taxon>
        <taxon>Metazoa</taxon>
        <taxon>Chordata</taxon>
        <taxon>Craniata</taxon>
        <taxon>Vertebrata</taxon>
        <taxon>Euteleostomi</taxon>
        <taxon>Actinopterygii</taxon>
        <taxon>Neopterygii</taxon>
        <taxon>Teleostei</taxon>
        <taxon>Clupei</taxon>
        <taxon>Clupeiformes</taxon>
        <taxon>Clupeoidei</taxon>
        <taxon>Clupeidae</taxon>
        <taxon>Clupea</taxon>
    </lineage>
</organism>
<dbReference type="Pfam" id="PF01390">
    <property type="entry name" value="SEA"/>
    <property type="match status" value="1"/>
</dbReference>
<dbReference type="PROSITE" id="PS50024">
    <property type="entry name" value="SEA"/>
    <property type="match status" value="1"/>
</dbReference>
<evidence type="ECO:0000259" key="1">
    <source>
        <dbReference type="PROSITE" id="PS50024"/>
    </source>
</evidence>
<reference evidence="3" key="1">
    <citation type="submission" date="2025-08" db="UniProtKB">
        <authorList>
            <consortium name="RefSeq"/>
        </authorList>
    </citation>
    <scope>IDENTIFICATION</scope>
</reference>
<dbReference type="InterPro" id="IPR051587">
    <property type="entry name" value="Adhesion_GPCR"/>
</dbReference>
<accession>A0A6P8GCT1</accession>
<evidence type="ECO:0000313" key="2">
    <source>
        <dbReference type="Proteomes" id="UP000515152"/>
    </source>
</evidence>
<dbReference type="InterPro" id="IPR000082">
    <property type="entry name" value="SEA_dom"/>
</dbReference>
<feature type="domain" description="SEA" evidence="1">
    <location>
        <begin position="19"/>
        <end position="128"/>
    </location>
</feature>
<dbReference type="GeneID" id="105893989"/>
<dbReference type="OrthoDB" id="10040049at2759"/>
<dbReference type="PANTHER" id="PTHR45813:SF4">
    <property type="entry name" value="ADHESION G PROTEIN-COUPLED RECEPTOR F5"/>
    <property type="match status" value="1"/>
</dbReference>
<keyword evidence="2" id="KW-1185">Reference proteome</keyword>